<gene>
    <name evidence="1" type="ORF">FHS19_004285</name>
</gene>
<evidence type="ECO:0008006" key="3">
    <source>
        <dbReference type="Google" id="ProtNLM"/>
    </source>
</evidence>
<name>A0A839TVJ1_9BACL</name>
<evidence type="ECO:0000313" key="1">
    <source>
        <dbReference type="EMBL" id="MBB3129610.1"/>
    </source>
</evidence>
<organism evidence="1 2">
    <name type="scientific">Paenibacillus rhizosphaerae</name>
    <dbReference type="NCBI Taxonomy" id="297318"/>
    <lineage>
        <taxon>Bacteria</taxon>
        <taxon>Bacillati</taxon>
        <taxon>Bacillota</taxon>
        <taxon>Bacilli</taxon>
        <taxon>Bacillales</taxon>
        <taxon>Paenibacillaceae</taxon>
        <taxon>Paenibacillus</taxon>
    </lineage>
</organism>
<dbReference type="RefSeq" id="WP_183583736.1">
    <property type="nucleotide sequence ID" value="NZ_JACHXJ010000003.1"/>
</dbReference>
<accession>A0A839TVJ1</accession>
<dbReference type="AlphaFoldDB" id="A0A839TVJ1"/>
<dbReference type="Proteomes" id="UP000517523">
    <property type="component" value="Unassembled WGS sequence"/>
</dbReference>
<dbReference type="EMBL" id="JACHXJ010000003">
    <property type="protein sequence ID" value="MBB3129610.1"/>
    <property type="molecule type" value="Genomic_DNA"/>
</dbReference>
<protein>
    <recommendedName>
        <fullName evidence="3">PAS fold-4 domain-containing protein</fullName>
    </recommendedName>
</protein>
<evidence type="ECO:0000313" key="2">
    <source>
        <dbReference type="Proteomes" id="UP000517523"/>
    </source>
</evidence>
<sequence>MHTLDISYHELIHAMRQSIAVVDAGGLIISVNHAWIQNAHDEGVPRSFNWVGINFMQIADALSGEDEQDLDRLQAVLKGISTYYKNEFRSSCIQPSRWFQIEAFPLRNDARQEPRGMIVCLSDISRSKQLENDLMTALSQIRTLRGLLPICAVCKRIRDDDDIWNSIESFLQKHAHTEFTHDICPDCIRRLYPKYSSILDTPTHQ</sequence>
<dbReference type="InterPro" id="IPR035965">
    <property type="entry name" value="PAS-like_dom_sf"/>
</dbReference>
<dbReference type="SUPFAM" id="SSF55785">
    <property type="entry name" value="PYP-like sensor domain (PAS domain)"/>
    <property type="match status" value="1"/>
</dbReference>
<reference evidence="1 2" key="1">
    <citation type="submission" date="2020-08" db="EMBL/GenBank/DDBJ databases">
        <title>Genomic Encyclopedia of Type Strains, Phase III (KMG-III): the genomes of soil and plant-associated and newly described type strains.</title>
        <authorList>
            <person name="Whitman W."/>
        </authorList>
    </citation>
    <scope>NUCLEOTIDE SEQUENCE [LARGE SCALE GENOMIC DNA]</scope>
    <source>
        <strain evidence="1 2">CECT 5831</strain>
    </source>
</reference>
<comment type="caution">
    <text evidence="1">The sequence shown here is derived from an EMBL/GenBank/DDBJ whole genome shotgun (WGS) entry which is preliminary data.</text>
</comment>
<proteinExistence type="predicted"/>
<dbReference type="Gene3D" id="3.30.450.20">
    <property type="entry name" value="PAS domain"/>
    <property type="match status" value="1"/>
</dbReference>